<name>A0A4Q9R490_9GAMM</name>
<feature type="transmembrane region" description="Helical" evidence="3">
    <location>
        <begin position="194"/>
        <end position="217"/>
    </location>
</feature>
<dbReference type="InterPro" id="IPR005330">
    <property type="entry name" value="MHYT_dom"/>
</dbReference>
<evidence type="ECO:0000256" key="1">
    <source>
        <dbReference type="ARBA" id="ARBA00001946"/>
    </source>
</evidence>
<feature type="transmembrane region" description="Helical" evidence="3">
    <location>
        <begin position="161"/>
        <end position="182"/>
    </location>
</feature>
<keyword evidence="3" id="KW-0472">Membrane</keyword>
<dbReference type="PANTHER" id="PTHR33121">
    <property type="entry name" value="CYCLIC DI-GMP PHOSPHODIESTERASE PDEF"/>
    <property type="match status" value="1"/>
</dbReference>
<dbReference type="Gene3D" id="3.30.70.270">
    <property type="match status" value="1"/>
</dbReference>
<feature type="domain" description="MHYT" evidence="6">
    <location>
        <begin position="25"/>
        <end position="220"/>
    </location>
</feature>
<accession>A0A4Q9R490</accession>
<feature type="transmembrane region" description="Helical" evidence="3">
    <location>
        <begin position="28"/>
        <end position="51"/>
    </location>
</feature>
<dbReference type="SUPFAM" id="SSF55073">
    <property type="entry name" value="Nucleotide cyclase"/>
    <property type="match status" value="1"/>
</dbReference>
<dbReference type="Proteomes" id="UP000292639">
    <property type="component" value="Unassembled WGS sequence"/>
</dbReference>
<dbReference type="CDD" id="cd01948">
    <property type="entry name" value="EAL"/>
    <property type="match status" value="1"/>
</dbReference>
<dbReference type="InterPro" id="IPR043128">
    <property type="entry name" value="Rev_trsase/Diguanyl_cyclase"/>
</dbReference>
<dbReference type="SMART" id="SM00052">
    <property type="entry name" value="EAL"/>
    <property type="match status" value="1"/>
</dbReference>
<evidence type="ECO:0000313" key="7">
    <source>
        <dbReference type="EMBL" id="TBU94804.1"/>
    </source>
</evidence>
<dbReference type="RefSeq" id="WP_131184784.1">
    <property type="nucleotide sequence ID" value="NZ_QJUO01000017.1"/>
</dbReference>
<evidence type="ECO:0000256" key="2">
    <source>
        <dbReference type="ARBA" id="ARBA00004533"/>
    </source>
</evidence>
<keyword evidence="3" id="KW-0812">Transmembrane</keyword>
<dbReference type="SMART" id="SM00267">
    <property type="entry name" value="GGDEF"/>
    <property type="match status" value="1"/>
</dbReference>
<evidence type="ECO:0000259" key="4">
    <source>
        <dbReference type="PROSITE" id="PS50883"/>
    </source>
</evidence>
<feature type="domain" description="GGDEF" evidence="5">
    <location>
        <begin position="320"/>
        <end position="452"/>
    </location>
</feature>
<dbReference type="InterPro" id="IPR050706">
    <property type="entry name" value="Cyclic-di-GMP_PDE-like"/>
</dbReference>
<dbReference type="SUPFAM" id="SSF141868">
    <property type="entry name" value="EAL domain-like"/>
    <property type="match status" value="1"/>
</dbReference>
<dbReference type="CDD" id="cd01949">
    <property type="entry name" value="GGDEF"/>
    <property type="match status" value="1"/>
</dbReference>
<dbReference type="Pfam" id="PF00563">
    <property type="entry name" value="EAL"/>
    <property type="match status" value="1"/>
</dbReference>
<dbReference type="GO" id="GO:0005886">
    <property type="term" value="C:plasma membrane"/>
    <property type="evidence" value="ECO:0007669"/>
    <property type="project" value="UniProtKB-SubCell"/>
</dbReference>
<gene>
    <name evidence="7" type="ORF">DNJ96_12670</name>
</gene>
<evidence type="ECO:0000256" key="3">
    <source>
        <dbReference type="PROSITE-ProRule" id="PRU00244"/>
    </source>
</evidence>
<evidence type="ECO:0000259" key="6">
    <source>
        <dbReference type="PROSITE" id="PS50924"/>
    </source>
</evidence>
<dbReference type="InterPro" id="IPR029787">
    <property type="entry name" value="Nucleotide_cyclase"/>
</dbReference>
<dbReference type="FunFam" id="3.30.70.270:FF:000001">
    <property type="entry name" value="Diguanylate cyclase domain protein"/>
    <property type="match status" value="1"/>
</dbReference>
<dbReference type="Pfam" id="PF03707">
    <property type="entry name" value="MHYT"/>
    <property type="match status" value="2"/>
</dbReference>
<dbReference type="Gene3D" id="3.20.20.450">
    <property type="entry name" value="EAL domain"/>
    <property type="match status" value="1"/>
</dbReference>
<feature type="transmembrane region" description="Helical" evidence="3">
    <location>
        <begin position="98"/>
        <end position="116"/>
    </location>
</feature>
<feature type="transmembrane region" description="Helical" evidence="3">
    <location>
        <begin position="128"/>
        <end position="149"/>
    </location>
</feature>
<dbReference type="AlphaFoldDB" id="A0A4Q9R490"/>
<dbReference type="Pfam" id="PF00990">
    <property type="entry name" value="GGDEF"/>
    <property type="match status" value="1"/>
</dbReference>
<dbReference type="InterPro" id="IPR000160">
    <property type="entry name" value="GGDEF_dom"/>
</dbReference>
<dbReference type="EMBL" id="QJUP01000017">
    <property type="protein sequence ID" value="TBU94804.1"/>
    <property type="molecule type" value="Genomic_DNA"/>
</dbReference>
<keyword evidence="8" id="KW-1185">Reference proteome</keyword>
<organism evidence="7 8">
    <name type="scientific">Stutzerimonas kirkiae</name>
    <dbReference type="NCBI Taxonomy" id="2211392"/>
    <lineage>
        <taxon>Bacteria</taxon>
        <taxon>Pseudomonadati</taxon>
        <taxon>Pseudomonadota</taxon>
        <taxon>Gammaproteobacteria</taxon>
        <taxon>Pseudomonadales</taxon>
        <taxon>Pseudomonadaceae</taxon>
        <taxon>Stutzerimonas</taxon>
    </lineage>
</organism>
<evidence type="ECO:0000313" key="8">
    <source>
        <dbReference type="Proteomes" id="UP000292639"/>
    </source>
</evidence>
<evidence type="ECO:0000259" key="5">
    <source>
        <dbReference type="PROSITE" id="PS50887"/>
    </source>
</evidence>
<comment type="subcellular location">
    <subcellularLocation>
        <location evidence="2">Cell inner membrane</location>
    </subcellularLocation>
</comment>
<sequence length="737" mass="81359">MEQLGIRFLGQKPEAGWQILDHGRHDPWLLVLACLIAIAGSLGTLVIVEHFRYLERPGLRRAWWIVGSLCLAGGVWSMHFISMLAMQAPVAISYDLPTTLLSLLVAFAAALLALHCMGRNGNSPLHRLSAALLIGLGIAAMHYSGMAAMRSEAVVYYSVDLFILSILVAVAASLAALLLAEFISHGDMPQRKSFIAIAALLMGAAVTSMHFTGMAALHLVAPEGTETFLHDVTNSQTLGLIIGGVTFVIIVFSLVAAWANRKLDEKDRDLQHVNSLLEQLDSTQSSLEKAAYFDPLTNLLNRRGFNRAFSAHLNEHADSGTLAVMFLDVDNFKRINDSLGHDAGDRMLRIVASRLQAILRENDLIARLGGDEFCVVAQVEQEDTAKSLACRLLQHMQEPIALADRHLVVTTSVGISLYPQDGTSPKELLKHADLALYQSKANGRNTVHFFNQQLKQKASLELQLEEDLRTALQQNDGLELFYQPIIELKSGKPSKLEALIRWNHPQHGLLTPERFIPVAEANGLIDMLDDWVLRQAHADLRQLDQAGYQGLPLAVNCSALNLCGNGLPQRIARIFGSDQRIRQRIELEVTESALLGDIEHAIEQLERIRATGVRVAIDDFGTGYSSLAYLKRLPLDTLKIDRCFIQDLAFCPQGREIVRAIIAMAHALQMDVVAEGVEDAEQLRILRADGCDQVQGFFFGTPMPLQRLLAQCPHHDRAMEAWRWPTAAPSDMLGSHS</sequence>
<keyword evidence="3" id="KW-1133">Transmembrane helix</keyword>
<comment type="caution">
    <text evidence="7">The sequence shown here is derived from an EMBL/GenBank/DDBJ whole genome shotgun (WGS) entry which is preliminary data.</text>
</comment>
<feature type="transmembrane region" description="Helical" evidence="3">
    <location>
        <begin position="63"/>
        <end position="86"/>
    </location>
</feature>
<dbReference type="InterPro" id="IPR001633">
    <property type="entry name" value="EAL_dom"/>
</dbReference>
<proteinExistence type="predicted"/>
<dbReference type="PROSITE" id="PS50883">
    <property type="entry name" value="EAL"/>
    <property type="match status" value="1"/>
</dbReference>
<dbReference type="GO" id="GO:0071111">
    <property type="term" value="F:cyclic-guanylate-specific phosphodiesterase activity"/>
    <property type="evidence" value="ECO:0007669"/>
    <property type="project" value="InterPro"/>
</dbReference>
<dbReference type="NCBIfam" id="TIGR00254">
    <property type="entry name" value="GGDEF"/>
    <property type="match status" value="1"/>
</dbReference>
<feature type="transmembrane region" description="Helical" evidence="3">
    <location>
        <begin position="237"/>
        <end position="259"/>
    </location>
</feature>
<dbReference type="PROSITE" id="PS50887">
    <property type="entry name" value="GGDEF"/>
    <property type="match status" value="1"/>
</dbReference>
<protein>
    <submittedName>
        <fullName evidence="7">Diguanylate phosphodiesterase</fullName>
    </submittedName>
</protein>
<feature type="domain" description="EAL" evidence="4">
    <location>
        <begin position="461"/>
        <end position="716"/>
    </location>
</feature>
<dbReference type="PROSITE" id="PS50924">
    <property type="entry name" value="MHYT"/>
    <property type="match status" value="1"/>
</dbReference>
<reference evidence="7 8" key="1">
    <citation type="submission" date="2018-06" db="EMBL/GenBank/DDBJ databases">
        <title>Three novel Pseudomonas species isolated from symptomatic oak.</title>
        <authorList>
            <person name="Bueno-Gonzalez V."/>
            <person name="Brady C."/>
        </authorList>
    </citation>
    <scope>NUCLEOTIDE SEQUENCE [LARGE SCALE GENOMIC DNA]</scope>
    <source>
        <strain evidence="7 8">P17C</strain>
    </source>
</reference>
<dbReference type="InterPro" id="IPR035919">
    <property type="entry name" value="EAL_sf"/>
</dbReference>
<dbReference type="PANTHER" id="PTHR33121:SF79">
    <property type="entry name" value="CYCLIC DI-GMP PHOSPHODIESTERASE PDED-RELATED"/>
    <property type="match status" value="1"/>
</dbReference>
<comment type="cofactor">
    <cofactor evidence="1">
        <name>Mg(2+)</name>
        <dbReference type="ChEBI" id="CHEBI:18420"/>
    </cofactor>
</comment>